<comment type="caution">
    <text evidence="2">The sequence shown here is derived from an EMBL/GenBank/DDBJ whole genome shotgun (WGS) entry which is preliminary data.</text>
</comment>
<evidence type="ECO:0000313" key="2">
    <source>
        <dbReference type="EMBL" id="MEC0483353.1"/>
    </source>
</evidence>
<protein>
    <recommendedName>
        <fullName evidence="4">Phr family secreted Rap phosphatase inhibitor</fullName>
    </recommendedName>
</protein>
<dbReference type="Proteomes" id="UP001341297">
    <property type="component" value="Unassembled WGS sequence"/>
</dbReference>
<keyword evidence="3" id="KW-1185">Reference proteome</keyword>
<sequence length="43" mass="4429">MKKVKAIITVAVLGSVVAFGLSHVSSNTDQQAIIKVAESAIFG</sequence>
<dbReference type="EMBL" id="JARRTL010000003">
    <property type="protein sequence ID" value="MEC0483353.1"/>
    <property type="molecule type" value="Genomic_DNA"/>
</dbReference>
<evidence type="ECO:0000256" key="1">
    <source>
        <dbReference type="SAM" id="SignalP"/>
    </source>
</evidence>
<name>A0ABU6GYW0_9BACI</name>
<dbReference type="RefSeq" id="WP_269430267.1">
    <property type="nucleotide sequence ID" value="NZ_CP023481.1"/>
</dbReference>
<evidence type="ECO:0000313" key="3">
    <source>
        <dbReference type="Proteomes" id="UP001341297"/>
    </source>
</evidence>
<feature type="signal peptide" evidence="1">
    <location>
        <begin position="1"/>
        <end position="20"/>
    </location>
</feature>
<accession>A0ABU6GYW0</accession>
<proteinExistence type="predicted"/>
<gene>
    <name evidence="2" type="ORF">P8828_00565</name>
</gene>
<keyword evidence="1" id="KW-0732">Signal</keyword>
<feature type="chain" id="PRO_5046512199" description="Phr family secreted Rap phosphatase inhibitor" evidence="1">
    <location>
        <begin position="21"/>
        <end position="43"/>
    </location>
</feature>
<reference evidence="2 3" key="1">
    <citation type="submission" date="2023-03" db="EMBL/GenBank/DDBJ databases">
        <title>Agriculturally important microbes genome sequencing.</title>
        <authorList>
            <person name="Dunlap C."/>
        </authorList>
    </citation>
    <scope>NUCLEOTIDE SEQUENCE [LARGE SCALE GENOMIC DNA]</scope>
    <source>
        <strain evidence="2 3">CBP-3203</strain>
    </source>
</reference>
<organism evidence="2 3">
    <name type="scientific">Bacillus glycinifermentans</name>
    <dbReference type="NCBI Taxonomy" id="1664069"/>
    <lineage>
        <taxon>Bacteria</taxon>
        <taxon>Bacillati</taxon>
        <taxon>Bacillota</taxon>
        <taxon>Bacilli</taxon>
        <taxon>Bacillales</taxon>
        <taxon>Bacillaceae</taxon>
        <taxon>Bacillus</taxon>
    </lineage>
</organism>
<evidence type="ECO:0008006" key="4">
    <source>
        <dbReference type="Google" id="ProtNLM"/>
    </source>
</evidence>